<dbReference type="Proteomes" id="UP000286510">
    <property type="component" value="Unassembled WGS sequence"/>
</dbReference>
<evidence type="ECO:0000313" key="2">
    <source>
        <dbReference type="Proteomes" id="UP000286510"/>
    </source>
</evidence>
<evidence type="ECO:0000313" key="1">
    <source>
        <dbReference type="EMBL" id="RHY83697.1"/>
    </source>
</evidence>
<organism evidence="1 2">
    <name type="scientific">Aphanomyces astaci</name>
    <name type="common">Crayfish plague agent</name>
    <dbReference type="NCBI Taxonomy" id="112090"/>
    <lineage>
        <taxon>Eukaryota</taxon>
        <taxon>Sar</taxon>
        <taxon>Stramenopiles</taxon>
        <taxon>Oomycota</taxon>
        <taxon>Saprolegniomycetes</taxon>
        <taxon>Saprolegniales</taxon>
        <taxon>Verrucalvaceae</taxon>
        <taxon>Aphanomyces</taxon>
    </lineage>
</organism>
<protein>
    <submittedName>
        <fullName evidence="1">Uncharacterized protein</fullName>
    </submittedName>
</protein>
<reference evidence="1 2" key="1">
    <citation type="submission" date="2018-08" db="EMBL/GenBank/DDBJ databases">
        <title>Aphanomyces genome sequencing and annotation.</title>
        <authorList>
            <person name="Minardi D."/>
            <person name="Oidtmann B."/>
            <person name="Van Der Giezen M."/>
            <person name="Studholme D.J."/>
        </authorList>
    </citation>
    <scope>NUCLEOTIDE SEQUENCE [LARGE SCALE GENOMIC DNA]</scope>
    <source>
        <strain evidence="1 2">FDL457</strain>
    </source>
</reference>
<dbReference type="VEuPathDB" id="FungiDB:H257_14417"/>
<accession>A0A3R6XJE2</accession>
<comment type="caution">
    <text evidence="1">The sequence shown here is derived from an EMBL/GenBank/DDBJ whole genome shotgun (WGS) entry which is preliminary data.</text>
</comment>
<dbReference type="EMBL" id="QUTF01025359">
    <property type="protein sequence ID" value="RHY83697.1"/>
    <property type="molecule type" value="Genomic_DNA"/>
</dbReference>
<name>A0A3R6XJE2_APHAT</name>
<gene>
    <name evidence="1" type="ORF">DYB26_010226</name>
</gene>
<proteinExistence type="predicted"/>
<sequence>MDAEQLALAAMETDNENFVLALLKLPQMTEFYKTMNSQGYGQRRNWFKDSCFVNDADYDEVNSHFQVPIASRWLQRAILYDMPRVAEYLAGWWPNVVRKDVFVHFYHHTWQNLGIWRELSQRYKWDVTWQNVKVAHLVQRRLLPGLDHVGCVSDDPNHFGVSRGLFGNASHSIRVRPHH</sequence>
<dbReference type="AlphaFoldDB" id="A0A3R6XJE2"/>